<organism evidence="1 2">
    <name type="scientific">Galliscardovia ingluviei</name>
    <dbReference type="NCBI Taxonomy" id="1769422"/>
    <lineage>
        <taxon>Bacteria</taxon>
        <taxon>Bacillati</taxon>
        <taxon>Actinomycetota</taxon>
        <taxon>Actinomycetes</taxon>
        <taxon>Bifidobacteriales</taxon>
        <taxon>Bifidobacteriaceae</taxon>
        <taxon>Galliscardovia</taxon>
    </lineage>
</organism>
<keyword evidence="2" id="KW-1185">Reference proteome</keyword>
<comment type="caution">
    <text evidence="1">The sequence shown here is derived from an EMBL/GenBank/DDBJ whole genome shotgun (WGS) entry which is preliminary data.</text>
</comment>
<dbReference type="EMBL" id="BMDH01000003">
    <property type="protein sequence ID" value="GGI14736.1"/>
    <property type="molecule type" value="Genomic_DNA"/>
</dbReference>
<dbReference type="Proteomes" id="UP000619536">
    <property type="component" value="Unassembled WGS sequence"/>
</dbReference>
<name>A0A8J3F2Q1_9BIFI</name>
<proteinExistence type="predicted"/>
<dbReference type="AlphaFoldDB" id="A0A8J3F2Q1"/>
<reference evidence="1" key="1">
    <citation type="journal article" date="2014" name="Int. J. Syst. Evol. Microbiol.">
        <title>Complete genome sequence of Corynebacterium casei LMG S-19264T (=DSM 44701T), isolated from a smear-ripened cheese.</title>
        <authorList>
            <consortium name="US DOE Joint Genome Institute (JGI-PGF)"/>
            <person name="Walter F."/>
            <person name="Albersmeier A."/>
            <person name="Kalinowski J."/>
            <person name="Ruckert C."/>
        </authorList>
    </citation>
    <scope>NUCLEOTIDE SEQUENCE</scope>
    <source>
        <strain evidence="1">CCM 8606</strain>
    </source>
</reference>
<protein>
    <submittedName>
        <fullName evidence="1">Uncharacterized protein</fullName>
    </submittedName>
</protein>
<accession>A0A8J3F2Q1</accession>
<evidence type="ECO:0000313" key="2">
    <source>
        <dbReference type="Proteomes" id="UP000619536"/>
    </source>
</evidence>
<dbReference type="RefSeq" id="WP_188355409.1">
    <property type="nucleotide sequence ID" value="NZ_BMDH01000003.1"/>
</dbReference>
<gene>
    <name evidence="1" type="ORF">GCM10007377_12410</name>
</gene>
<evidence type="ECO:0000313" key="1">
    <source>
        <dbReference type="EMBL" id="GGI14736.1"/>
    </source>
</evidence>
<sequence length="163" mass="18830">MFTAYYTGNLFTNLYSFEPSVLARTISELTDHGMDVDDFLTNYTPFDSLDEYDTIYRELQAREAGYANWQDVIEQDVEEDAAEEDIFFIRYFNMYTPLGAALCDWYHCTRYELTQHIRSSYLDAATSTIYYVTGCGYSHIDRNLLGGNGDGTAEQTFSARYDN</sequence>
<reference evidence="1" key="2">
    <citation type="submission" date="2020-09" db="EMBL/GenBank/DDBJ databases">
        <authorList>
            <person name="Sun Q."/>
            <person name="Sedlacek I."/>
        </authorList>
    </citation>
    <scope>NUCLEOTIDE SEQUENCE</scope>
    <source>
        <strain evidence="1">CCM 8606</strain>
    </source>
</reference>